<name>A0AAD6IGB8_PENCN</name>
<dbReference type="Pfam" id="PF00891">
    <property type="entry name" value="Methyltransf_2"/>
    <property type="match status" value="1"/>
</dbReference>
<evidence type="ECO:0000256" key="3">
    <source>
        <dbReference type="ARBA" id="ARBA00022691"/>
    </source>
</evidence>
<keyword evidence="2" id="KW-0808">Transferase</keyword>
<feature type="domain" description="O-methyltransferase C-terminal" evidence="4">
    <location>
        <begin position="30"/>
        <end position="175"/>
    </location>
</feature>
<dbReference type="InterPro" id="IPR029063">
    <property type="entry name" value="SAM-dependent_MTases_sf"/>
</dbReference>
<reference evidence="5" key="2">
    <citation type="submission" date="2023-01" db="EMBL/GenBank/DDBJ databases">
        <authorList>
            <person name="Petersen C."/>
        </authorList>
    </citation>
    <scope>NUCLEOTIDE SEQUENCE</scope>
    <source>
        <strain evidence="5">IBT 15450</strain>
    </source>
</reference>
<evidence type="ECO:0000256" key="1">
    <source>
        <dbReference type="ARBA" id="ARBA00022603"/>
    </source>
</evidence>
<dbReference type="Proteomes" id="UP001219568">
    <property type="component" value="Unassembled WGS sequence"/>
</dbReference>
<dbReference type="GO" id="GO:0032259">
    <property type="term" value="P:methylation"/>
    <property type="evidence" value="ECO:0007669"/>
    <property type="project" value="UniProtKB-KW"/>
</dbReference>
<sequence>MEYFHSNGWQSPKNGLDGPFQFAHNTPAHYFDFLNSNPYYHQAFNTVMSMPFRRTGKDWFEFFPVARLRVEDQSDPLIVDIGGSQGEDLKKFQNYFPDLPGKLILQDLPAVVAGVDLPGIEVMAHDFFKEQPVRNAKAYFLRTVLHDWPDMQAVQILRRLRVAMGADSLLLIMEVFA</sequence>
<dbReference type="AlphaFoldDB" id="A0AAD6IGB8"/>
<dbReference type="PANTHER" id="PTHR43712:SF11">
    <property type="entry name" value="O-METHYLTRANSFERASE (AFU_ORTHOLOGUE AFUA_2G17820)-RELATED"/>
    <property type="match status" value="1"/>
</dbReference>
<keyword evidence="6" id="KW-1185">Reference proteome</keyword>
<dbReference type="SUPFAM" id="SSF53335">
    <property type="entry name" value="S-adenosyl-L-methionine-dependent methyltransferases"/>
    <property type="match status" value="1"/>
</dbReference>
<protein>
    <recommendedName>
        <fullName evidence="4">O-methyltransferase C-terminal domain-containing protein</fullName>
    </recommendedName>
</protein>
<comment type="caution">
    <text evidence="5">The sequence shown here is derived from an EMBL/GenBank/DDBJ whole genome shotgun (WGS) entry which is preliminary data.</text>
</comment>
<proteinExistence type="predicted"/>
<dbReference type="InterPro" id="IPR001077">
    <property type="entry name" value="COMT_C"/>
</dbReference>
<dbReference type="GO" id="GO:0044550">
    <property type="term" value="P:secondary metabolite biosynthetic process"/>
    <property type="evidence" value="ECO:0007669"/>
    <property type="project" value="UniProtKB-ARBA"/>
</dbReference>
<evidence type="ECO:0000256" key="2">
    <source>
        <dbReference type="ARBA" id="ARBA00022679"/>
    </source>
</evidence>
<evidence type="ECO:0000313" key="5">
    <source>
        <dbReference type="EMBL" id="KAJ6044927.1"/>
    </source>
</evidence>
<dbReference type="PANTHER" id="PTHR43712">
    <property type="entry name" value="PUTATIVE (AFU_ORTHOLOGUE AFUA_4G14580)-RELATED"/>
    <property type="match status" value="1"/>
</dbReference>
<accession>A0AAD6IGB8</accession>
<evidence type="ECO:0000313" key="6">
    <source>
        <dbReference type="Proteomes" id="UP001219568"/>
    </source>
</evidence>
<evidence type="ECO:0000259" key="4">
    <source>
        <dbReference type="Pfam" id="PF00891"/>
    </source>
</evidence>
<dbReference type="EMBL" id="JAQJZL010000004">
    <property type="protein sequence ID" value="KAJ6044927.1"/>
    <property type="molecule type" value="Genomic_DNA"/>
</dbReference>
<dbReference type="GO" id="GO:0008171">
    <property type="term" value="F:O-methyltransferase activity"/>
    <property type="evidence" value="ECO:0007669"/>
    <property type="project" value="InterPro"/>
</dbReference>
<reference evidence="5" key="1">
    <citation type="journal article" date="2023" name="IMA Fungus">
        <title>Comparative genomic study of the Penicillium genus elucidates a diverse pangenome and 15 lateral gene transfer events.</title>
        <authorList>
            <person name="Petersen C."/>
            <person name="Sorensen T."/>
            <person name="Nielsen M.R."/>
            <person name="Sondergaard T.E."/>
            <person name="Sorensen J.L."/>
            <person name="Fitzpatrick D.A."/>
            <person name="Frisvad J.C."/>
            <person name="Nielsen K.L."/>
        </authorList>
    </citation>
    <scope>NUCLEOTIDE SEQUENCE</scope>
    <source>
        <strain evidence="5">IBT 15450</strain>
    </source>
</reference>
<dbReference type="PROSITE" id="PS51683">
    <property type="entry name" value="SAM_OMT_II"/>
    <property type="match status" value="1"/>
</dbReference>
<dbReference type="InterPro" id="IPR016461">
    <property type="entry name" value="COMT-like"/>
</dbReference>
<dbReference type="Gene3D" id="3.40.50.150">
    <property type="entry name" value="Vaccinia Virus protein VP39"/>
    <property type="match status" value="1"/>
</dbReference>
<keyword evidence="3" id="KW-0949">S-adenosyl-L-methionine</keyword>
<keyword evidence="1" id="KW-0489">Methyltransferase</keyword>
<gene>
    <name evidence="5" type="ORF">N7460_006282</name>
</gene>
<organism evidence="5 6">
    <name type="scientific">Penicillium canescens</name>
    <dbReference type="NCBI Taxonomy" id="5083"/>
    <lineage>
        <taxon>Eukaryota</taxon>
        <taxon>Fungi</taxon>
        <taxon>Dikarya</taxon>
        <taxon>Ascomycota</taxon>
        <taxon>Pezizomycotina</taxon>
        <taxon>Eurotiomycetes</taxon>
        <taxon>Eurotiomycetidae</taxon>
        <taxon>Eurotiales</taxon>
        <taxon>Aspergillaceae</taxon>
        <taxon>Penicillium</taxon>
    </lineage>
</organism>